<evidence type="ECO:0000313" key="2">
    <source>
        <dbReference type="Proteomes" id="UP000550501"/>
    </source>
</evidence>
<dbReference type="EMBL" id="JACHVU010000016">
    <property type="protein sequence ID" value="MBB2993396.1"/>
    <property type="molecule type" value="Genomic_DNA"/>
</dbReference>
<organism evidence="1 2">
    <name type="scientific">Mycolicibacterium iranicum</name>
    <name type="common">Mycobacterium iranicum</name>
    <dbReference type="NCBI Taxonomy" id="912594"/>
    <lineage>
        <taxon>Bacteria</taxon>
        <taxon>Bacillati</taxon>
        <taxon>Actinomycetota</taxon>
        <taxon>Actinomycetes</taxon>
        <taxon>Mycobacteriales</taxon>
        <taxon>Mycobacteriaceae</taxon>
        <taxon>Mycolicibacterium</taxon>
    </lineage>
</organism>
<keyword evidence="2" id="KW-1185">Reference proteome</keyword>
<gene>
    <name evidence="1" type="ORF">FHR72_004904</name>
</gene>
<dbReference type="RefSeq" id="WP_183473390.1">
    <property type="nucleotide sequence ID" value="NZ_JACHVU010000016.1"/>
</dbReference>
<proteinExistence type="predicted"/>
<reference evidence="1 2" key="1">
    <citation type="submission" date="2020-08" db="EMBL/GenBank/DDBJ databases">
        <title>The Agave Microbiome: Exploring the role of microbial communities in plant adaptations to desert environments.</title>
        <authorList>
            <person name="Partida-Martinez L.P."/>
        </authorList>
    </citation>
    <scope>NUCLEOTIDE SEQUENCE [LARGE SCALE GENOMIC DNA]</scope>
    <source>
        <strain evidence="1 2">AT2.18</strain>
    </source>
</reference>
<comment type="caution">
    <text evidence="1">The sequence shown here is derived from an EMBL/GenBank/DDBJ whole genome shotgun (WGS) entry which is preliminary data.</text>
</comment>
<protein>
    <submittedName>
        <fullName evidence="1">Uncharacterized protein</fullName>
    </submittedName>
</protein>
<dbReference type="Proteomes" id="UP000550501">
    <property type="component" value="Unassembled WGS sequence"/>
</dbReference>
<sequence>MTAIHARAGILGAHRRIRFPFLDWLFDTAAADGPGHPPPRRHVDPPRRREAFIEDAAMKREMRRL</sequence>
<evidence type="ECO:0000313" key="1">
    <source>
        <dbReference type="EMBL" id="MBB2993396.1"/>
    </source>
</evidence>
<name>A0A839QH21_MYCIR</name>
<dbReference type="AlphaFoldDB" id="A0A839QH21"/>
<accession>A0A839QH21</accession>